<keyword evidence="1" id="KW-0678">Repressor</keyword>
<feature type="domain" description="HTH gntR-type" evidence="7">
    <location>
        <begin position="9"/>
        <end position="77"/>
    </location>
</feature>
<protein>
    <recommendedName>
        <fullName evidence="6">Pyruvate dehydrogenase complex repressor</fullName>
    </recommendedName>
</protein>
<reference evidence="8 9" key="1">
    <citation type="journal article" date="2022" name="Environ. Microbiol. Rep.">
        <title>Eco-phylogenetic analyses reveal divergent evolution of vitamin B12 metabolism in the marine bacterial family 'Psychromonadaceae'.</title>
        <authorList>
            <person name="Jin X."/>
            <person name="Yang Y."/>
            <person name="Cao H."/>
            <person name="Gao B."/>
            <person name="Zhao Z."/>
        </authorList>
    </citation>
    <scope>NUCLEOTIDE SEQUENCE [LARGE SCALE GENOMIC DNA]</scope>
    <source>
        <strain evidence="8 9">MKS20</strain>
    </source>
</reference>
<dbReference type="PANTHER" id="PTHR43537">
    <property type="entry name" value="TRANSCRIPTIONAL REGULATOR, GNTR FAMILY"/>
    <property type="match status" value="1"/>
</dbReference>
<evidence type="ECO:0000256" key="2">
    <source>
        <dbReference type="ARBA" id="ARBA00023015"/>
    </source>
</evidence>
<dbReference type="SMART" id="SM00895">
    <property type="entry name" value="FCD"/>
    <property type="match status" value="1"/>
</dbReference>
<evidence type="ECO:0000256" key="5">
    <source>
        <dbReference type="ARBA" id="ARBA00037357"/>
    </source>
</evidence>
<dbReference type="PRINTS" id="PR00035">
    <property type="entry name" value="HTHGNTR"/>
</dbReference>
<dbReference type="Pfam" id="PF07729">
    <property type="entry name" value="FCD"/>
    <property type="match status" value="1"/>
</dbReference>
<keyword evidence="3" id="KW-0238">DNA-binding</keyword>
<evidence type="ECO:0000259" key="7">
    <source>
        <dbReference type="PROSITE" id="PS50949"/>
    </source>
</evidence>
<evidence type="ECO:0000256" key="1">
    <source>
        <dbReference type="ARBA" id="ARBA00022491"/>
    </source>
</evidence>
<dbReference type="RefSeq" id="WP_232799884.1">
    <property type="nucleotide sequence ID" value="NZ_CP170335.1"/>
</dbReference>
<dbReference type="Gene3D" id="1.20.120.530">
    <property type="entry name" value="GntR ligand-binding domain-like"/>
    <property type="match status" value="1"/>
</dbReference>
<organism evidence="8 9">
    <name type="scientific">Motilimonas cestriensis</name>
    <dbReference type="NCBI Taxonomy" id="2742685"/>
    <lineage>
        <taxon>Bacteria</taxon>
        <taxon>Pseudomonadati</taxon>
        <taxon>Pseudomonadota</taxon>
        <taxon>Gammaproteobacteria</taxon>
        <taxon>Alteromonadales</taxon>
        <taxon>Alteromonadales genera incertae sedis</taxon>
        <taxon>Motilimonas</taxon>
    </lineage>
</organism>
<dbReference type="CDD" id="cd07377">
    <property type="entry name" value="WHTH_GntR"/>
    <property type="match status" value="1"/>
</dbReference>
<dbReference type="PANTHER" id="PTHR43537:SF34">
    <property type="entry name" value="PYRUVATE DEHYDROGENASE COMPLEX REPRESSOR"/>
    <property type="match status" value="1"/>
</dbReference>
<dbReference type="InterPro" id="IPR008920">
    <property type="entry name" value="TF_FadR/GntR_C"/>
</dbReference>
<dbReference type="InterPro" id="IPR011711">
    <property type="entry name" value="GntR_C"/>
</dbReference>
<proteinExistence type="predicted"/>
<gene>
    <name evidence="8" type="primary">pdhR</name>
    <name evidence="8" type="ORF">K6Y31_07180</name>
</gene>
<dbReference type="PROSITE" id="PS50949">
    <property type="entry name" value="HTH_GNTR"/>
    <property type="match status" value="1"/>
</dbReference>
<dbReference type="SUPFAM" id="SSF48008">
    <property type="entry name" value="GntR ligand-binding domain-like"/>
    <property type="match status" value="1"/>
</dbReference>
<dbReference type="Gene3D" id="1.10.10.10">
    <property type="entry name" value="Winged helix-like DNA-binding domain superfamily/Winged helix DNA-binding domain"/>
    <property type="match status" value="1"/>
</dbReference>
<evidence type="ECO:0000313" key="9">
    <source>
        <dbReference type="Proteomes" id="UP001201273"/>
    </source>
</evidence>
<evidence type="ECO:0000256" key="4">
    <source>
        <dbReference type="ARBA" id="ARBA00023163"/>
    </source>
</evidence>
<dbReference type="InterPro" id="IPR036390">
    <property type="entry name" value="WH_DNA-bd_sf"/>
</dbReference>
<keyword evidence="9" id="KW-1185">Reference proteome</keyword>
<accession>A0ABS8W6H2</accession>
<dbReference type="Proteomes" id="UP001201273">
    <property type="component" value="Unassembled WGS sequence"/>
</dbReference>
<dbReference type="InterPro" id="IPR000524">
    <property type="entry name" value="Tscrpt_reg_HTH_GntR"/>
</dbReference>
<comment type="caution">
    <text evidence="8">The sequence shown here is derived from an EMBL/GenBank/DDBJ whole genome shotgun (WGS) entry which is preliminary data.</text>
</comment>
<dbReference type="Pfam" id="PF00392">
    <property type="entry name" value="GntR"/>
    <property type="match status" value="1"/>
</dbReference>
<evidence type="ECO:0000256" key="6">
    <source>
        <dbReference type="ARBA" id="ARBA00039592"/>
    </source>
</evidence>
<sequence length="254" mass="29161">MAYQKIKQPKIADVIEAQLESMILEGSLNPGQKLPPERELAKQFDVSRPSLREAIQRLEARGLLTRRHGGGTFVGAELRQGLTDPLYDLLNSTPESQYDLLEFRHALEGISAFYAALRGTETDFEQIRQTFSNIEQVQLNQDLEAEAKVVVAFYLAIVEASHNLVLMHLMRGLLPLLEQNVLHNLEQLQRRPEITEAIREHRKMLLDAILGKAPKKARDASDRHLVFIEETLLEISREENRLERSLRRIQQIKE</sequence>
<evidence type="ECO:0000313" key="8">
    <source>
        <dbReference type="EMBL" id="MCE2594594.1"/>
    </source>
</evidence>
<dbReference type="EMBL" id="JAIMJA010000006">
    <property type="protein sequence ID" value="MCE2594594.1"/>
    <property type="molecule type" value="Genomic_DNA"/>
</dbReference>
<keyword evidence="4" id="KW-0804">Transcription</keyword>
<dbReference type="SMART" id="SM00345">
    <property type="entry name" value="HTH_GNTR"/>
    <property type="match status" value="1"/>
</dbReference>
<comment type="function">
    <text evidence="5">Transcriptional repressor for the pyruvate dehydrogenase complex genes aceEF and lpd.</text>
</comment>
<keyword evidence="8" id="KW-0670">Pyruvate</keyword>
<dbReference type="InterPro" id="IPR036388">
    <property type="entry name" value="WH-like_DNA-bd_sf"/>
</dbReference>
<name>A0ABS8W6H2_9GAMM</name>
<evidence type="ECO:0000256" key="3">
    <source>
        <dbReference type="ARBA" id="ARBA00023125"/>
    </source>
</evidence>
<dbReference type="NCBIfam" id="NF007001">
    <property type="entry name" value="PRK09464.1"/>
    <property type="match status" value="1"/>
</dbReference>
<dbReference type="SUPFAM" id="SSF46785">
    <property type="entry name" value="Winged helix' DNA-binding domain"/>
    <property type="match status" value="1"/>
</dbReference>
<keyword evidence="2" id="KW-0805">Transcription regulation</keyword>